<comment type="caution">
    <text evidence="6">The sequence shown here is derived from an EMBL/GenBank/DDBJ whole genome shotgun (WGS) entry which is preliminary data.</text>
</comment>
<dbReference type="Pfam" id="PF07749">
    <property type="entry name" value="ERp29"/>
    <property type="match status" value="1"/>
</dbReference>
<reference evidence="6" key="1">
    <citation type="submission" date="2013-04" db="EMBL/GenBank/DDBJ databases">
        <authorList>
            <person name="Qu J."/>
            <person name="Murali S.C."/>
            <person name="Bandaranaike D."/>
            <person name="Bellair M."/>
            <person name="Blankenburg K."/>
            <person name="Chao H."/>
            <person name="Dinh H."/>
            <person name="Doddapaneni H."/>
            <person name="Downs B."/>
            <person name="Dugan-Rocha S."/>
            <person name="Elkadiri S."/>
            <person name="Gnanaolivu R.D."/>
            <person name="Hernandez B."/>
            <person name="Javaid M."/>
            <person name="Jayaseelan J.C."/>
            <person name="Lee S."/>
            <person name="Li M."/>
            <person name="Ming W."/>
            <person name="Munidasa M."/>
            <person name="Muniz J."/>
            <person name="Nguyen L."/>
            <person name="Ongeri F."/>
            <person name="Osuji N."/>
            <person name="Pu L.-L."/>
            <person name="Puazo M."/>
            <person name="Qu C."/>
            <person name="Quiroz J."/>
            <person name="Raj R."/>
            <person name="Weissenberger G."/>
            <person name="Xin Y."/>
            <person name="Zou X."/>
            <person name="Han Y."/>
            <person name="Richards S."/>
            <person name="Worley K."/>
            <person name="Muzny D."/>
            <person name="Gibbs R."/>
        </authorList>
    </citation>
    <scope>NUCLEOTIDE SEQUENCE</scope>
    <source>
        <strain evidence="6">Sampled in the wild</strain>
    </source>
</reference>
<dbReference type="SUPFAM" id="SSF47933">
    <property type="entry name" value="ERP29 C domain-like"/>
    <property type="match status" value="1"/>
</dbReference>
<dbReference type="GO" id="GO:0009306">
    <property type="term" value="P:protein secretion"/>
    <property type="evidence" value="ECO:0007669"/>
    <property type="project" value="InterPro"/>
</dbReference>
<evidence type="ECO:0000256" key="1">
    <source>
        <dbReference type="ARBA" id="ARBA00014173"/>
    </source>
</evidence>
<keyword evidence="7" id="KW-1185">Reference proteome</keyword>
<dbReference type="EMBL" id="KZ308717">
    <property type="protein sequence ID" value="KAG8233421.1"/>
    <property type="molecule type" value="Genomic_DNA"/>
</dbReference>
<evidence type="ECO:0000313" key="7">
    <source>
        <dbReference type="Proteomes" id="UP000792457"/>
    </source>
</evidence>
<dbReference type="PANTHER" id="PTHR12211:SF0">
    <property type="entry name" value="ENDOPLASMIC RETICULUM RESIDENT PROTEIN 29"/>
    <property type="match status" value="1"/>
</dbReference>
<dbReference type="InterPro" id="IPR011679">
    <property type="entry name" value="ERp29_C"/>
</dbReference>
<accession>A0A8K0P4H6</accession>
<dbReference type="PANTHER" id="PTHR12211">
    <property type="entry name" value="ENDOPLASMIC RETICULUM PROTEIN ERP29"/>
    <property type="match status" value="1"/>
</dbReference>
<feature type="domain" description="Endoplasmic reticulum resident protein 29 C-terminal" evidence="4">
    <location>
        <begin position="172"/>
        <end position="267"/>
    </location>
</feature>
<protein>
    <recommendedName>
        <fullName evidence="1">Endoplasmic reticulum resident protein 29</fullName>
    </recommendedName>
</protein>
<evidence type="ECO:0000259" key="4">
    <source>
        <dbReference type="Pfam" id="PF07749"/>
    </source>
</evidence>
<keyword evidence="2" id="KW-0256">Endoplasmic reticulum</keyword>
<sequence>MSSGCYPVAGLSSIIFVFHLEMLIMFSPFSILYFVLSALSISEAINCKGCVPLDSYTFDKIIAKFKASVIKFDVAYPYGPKHDEYAKVSESAFTIPDLLVGEVGVKDYGDQENSDLAERYKVSKEDFPVIKLFVEGKTDPFTFSPATSEEFTADNIKKFIRSTSGIYIGLPGCLEDFDRLVTTFVAETDEKLKRKVLREAEDLWDKAKGKSEQRAAETYVKLMRKMLEKGPDFVDTEVKRVEGIIKGKVSKEKKEEMQYRINILQSFRRDEL</sequence>
<evidence type="ECO:0000313" key="6">
    <source>
        <dbReference type="EMBL" id="KAG8233421.1"/>
    </source>
</evidence>
<evidence type="ECO:0000256" key="3">
    <source>
        <dbReference type="SAM" id="Phobius"/>
    </source>
</evidence>
<keyword evidence="3" id="KW-0812">Transmembrane</keyword>
<dbReference type="Pfam" id="PF07912">
    <property type="entry name" value="ERp29_N"/>
    <property type="match status" value="1"/>
</dbReference>
<name>A0A8K0P4H6_LADFU</name>
<feature type="domain" description="ERp29 N-terminal" evidence="5">
    <location>
        <begin position="46"/>
        <end position="171"/>
    </location>
</feature>
<dbReference type="CDD" id="cd00238">
    <property type="entry name" value="ERp29c"/>
    <property type="match status" value="1"/>
</dbReference>
<dbReference type="InterPro" id="IPR012883">
    <property type="entry name" value="ERp29_N"/>
</dbReference>
<dbReference type="InterPro" id="IPR036249">
    <property type="entry name" value="Thioredoxin-like_sf"/>
</dbReference>
<organism evidence="6 7">
    <name type="scientific">Ladona fulva</name>
    <name type="common">Scarce chaser dragonfly</name>
    <name type="synonym">Libellula fulva</name>
    <dbReference type="NCBI Taxonomy" id="123851"/>
    <lineage>
        <taxon>Eukaryota</taxon>
        <taxon>Metazoa</taxon>
        <taxon>Ecdysozoa</taxon>
        <taxon>Arthropoda</taxon>
        <taxon>Hexapoda</taxon>
        <taxon>Insecta</taxon>
        <taxon>Pterygota</taxon>
        <taxon>Palaeoptera</taxon>
        <taxon>Odonata</taxon>
        <taxon>Epiprocta</taxon>
        <taxon>Anisoptera</taxon>
        <taxon>Libelluloidea</taxon>
        <taxon>Libellulidae</taxon>
        <taxon>Ladona</taxon>
    </lineage>
</organism>
<gene>
    <name evidence="6" type="ORF">J437_LFUL013415</name>
</gene>
<dbReference type="Gene3D" id="1.20.1150.12">
    <property type="entry name" value="Endoplasmic reticulum resident protein 29, C-terminal domain"/>
    <property type="match status" value="1"/>
</dbReference>
<reference evidence="6" key="2">
    <citation type="submission" date="2017-10" db="EMBL/GenBank/DDBJ databases">
        <title>Ladona fulva Genome sequencing and assembly.</title>
        <authorList>
            <person name="Murali S."/>
            <person name="Richards S."/>
            <person name="Bandaranaike D."/>
            <person name="Bellair M."/>
            <person name="Blankenburg K."/>
            <person name="Chao H."/>
            <person name="Dinh H."/>
            <person name="Doddapaneni H."/>
            <person name="Dugan-Rocha S."/>
            <person name="Elkadiri S."/>
            <person name="Gnanaolivu R."/>
            <person name="Hernandez B."/>
            <person name="Skinner E."/>
            <person name="Javaid M."/>
            <person name="Lee S."/>
            <person name="Li M."/>
            <person name="Ming W."/>
            <person name="Munidasa M."/>
            <person name="Muniz J."/>
            <person name="Nguyen L."/>
            <person name="Hughes D."/>
            <person name="Osuji N."/>
            <person name="Pu L.-L."/>
            <person name="Puazo M."/>
            <person name="Qu C."/>
            <person name="Quiroz J."/>
            <person name="Raj R."/>
            <person name="Weissenberger G."/>
            <person name="Xin Y."/>
            <person name="Zou X."/>
            <person name="Han Y."/>
            <person name="Worley K."/>
            <person name="Muzny D."/>
            <person name="Gibbs R."/>
        </authorList>
    </citation>
    <scope>NUCLEOTIDE SEQUENCE</scope>
    <source>
        <strain evidence="6">Sampled in the wild</strain>
    </source>
</reference>
<dbReference type="FunFam" id="3.40.30.10:FF:000133">
    <property type="entry name" value="Endoplasmic reticulum resident protein 29"/>
    <property type="match status" value="1"/>
</dbReference>
<evidence type="ECO:0000259" key="5">
    <source>
        <dbReference type="Pfam" id="PF07912"/>
    </source>
</evidence>
<dbReference type="GO" id="GO:0005788">
    <property type="term" value="C:endoplasmic reticulum lumen"/>
    <property type="evidence" value="ECO:0007669"/>
    <property type="project" value="InterPro"/>
</dbReference>
<dbReference type="Proteomes" id="UP000792457">
    <property type="component" value="Unassembled WGS sequence"/>
</dbReference>
<dbReference type="FunFam" id="1.20.1150.12:FF:000001">
    <property type="entry name" value="Endoplasmic reticulum resident protein 29"/>
    <property type="match status" value="1"/>
</dbReference>
<dbReference type="InterPro" id="IPR016855">
    <property type="entry name" value="ERp29"/>
</dbReference>
<dbReference type="AlphaFoldDB" id="A0A8K0P4H6"/>
<keyword evidence="3" id="KW-0472">Membrane</keyword>
<dbReference type="SUPFAM" id="SSF52833">
    <property type="entry name" value="Thioredoxin-like"/>
    <property type="match status" value="1"/>
</dbReference>
<proteinExistence type="predicted"/>
<dbReference type="InterPro" id="IPR036356">
    <property type="entry name" value="ERp29_C_sf"/>
</dbReference>
<evidence type="ECO:0000256" key="2">
    <source>
        <dbReference type="ARBA" id="ARBA00022824"/>
    </source>
</evidence>
<feature type="transmembrane region" description="Helical" evidence="3">
    <location>
        <begin position="12"/>
        <end position="36"/>
    </location>
</feature>
<keyword evidence="3" id="KW-1133">Transmembrane helix</keyword>
<dbReference type="OrthoDB" id="417262at2759"/>
<dbReference type="Gene3D" id="3.40.30.10">
    <property type="entry name" value="Glutaredoxin"/>
    <property type="match status" value="1"/>
</dbReference>